<sequence length="121" mass="13788">MAQELVTLFCLVCYSYENLRNGLDKPHTVLKRFHSLAMKATFVLLLFVIATLHFIQAKVIAPVKLTIPLRPKCTINRHGIKFSEEMTRPLASNLLLCDCHRIDVFFGVSCIFWGTLSMSET</sequence>
<gene>
    <name evidence="2" type="ORF">CYNAS_LOCUS1714</name>
</gene>
<keyword evidence="1" id="KW-0472">Membrane</keyword>
<keyword evidence="1" id="KW-1133">Transmembrane helix</keyword>
<keyword evidence="1" id="KW-0812">Transmembrane</keyword>
<evidence type="ECO:0000313" key="2">
    <source>
        <dbReference type="EMBL" id="CAJ0589731.1"/>
    </source>
</evidence>
<dbReference type="Proteomes" id="UP001176961">
    <property type="component" value="Unassembled WGS sequence"/>
</dbReference>
<keyword evidence="3" id="KW-1185">Reference proteome</keyword>
<evidence type="ECO:0000256" key="1">
    <source>
        <dbReference type="SAM" id="Phobius"/>
    </source>
</evidence>
<dbReference type="EMBL" id="CATQJL010000001">
    <property type="protein sequence ID" value="CAJ0589731.1"/>
    <property type="molecule type" value="Genomic_DNA"/>
</dbReference>
<feature type="transmembrane region" description="Helical" evidence="1">
    <location>
        <begin position="36"/>
        <end position="55"/>
    </location>
</feature>
<dbReference type="AlphaFoldDB" id="A0AA36GID6"/>
<reference evidence="2" key="1">
    <citation type="submission" date="2023-07" db="EMBL/GenBank/DDBJ databases">
        <authorList>
            <consortium name="CYATHOMIX"/>
        </authorList>
    </citation>
    <scope>NUCLEOTIDE SEQUENCE</scope>
    <source>
        <strain evidence="2">N/A</strain>
    </source>
</reference>
<evidence type="ECO:0000313" key="3">
    <source>
        <dbReference type="Proteomes" id="UP001176961"/>
    </source>
</evidence>
<organism evidence="2 3">
    <name type="scientific">Cylicocyclus nassatus</name>
    <name type="common">Nematode worm</name>
    <dbReference type="NCBI Taxonomy" id="53992"/>
    <lineage>
        <taxon>Eukaryota</taxon>
        <taxon>Metazoa</taxon>
        <taxon>Ecdysozoa</taxon>
        <taxon>Nematoda</taxon>
        <taxon>Chromadorea</taxon>
        <taxon>Rhabditida</taxon>
        <taxon>Rhabditina</taxon>
        <taxon>Rhabditomorpha</taxon>
        <taxon>Strongyloidea</taxon>
        <taxon>Strongylidae</taxon>
        <taxon>Cylicocyclus</taxon>
    </lineage>
</organism>
<accession>A0AA36GID6</accession>
<name>A0AA36GID6_CYLNA</name>
<proteinExistence type="predicted"/>
<protein>
    <submittedName>
        <fullName evidence="2">Uncharacterized protein</fullName>
    </submittedName>
</protein>
<comment type="caution">
    <text evidence="2">The sequence shown here is derived from an EMBL/GenBank/DDBJ whole genome shotgun (WGS) entry which is preliminary data.</text>
</comment>